<keyword evidence="6" id="KW-0238">DNA-binding</keyword>
<comment type="subcellular location">
    <subcellularLocation>
        <location evidence="1">Nucleus</location>
    </subcellularLocation>
</comment>
<dbReference type="InterPro" id="IPR036236">
    <property type="entry name" value="Znf_C2H2_sf"/>
</dbReference>
<dbReference type="EMBL" id="GDHC01014465">
    <property type="protein sequence ID" value="JAQ04164.1"/>
    <property type="molecule type" value="Transcribed_RNA"/>
</dbReference>
<keyword evidence="4 8" id="KW-0863">Zinc-finger</keyword>
<feature type="compositionally biased region" description="Basic and acidic residues" evidence="10">
    <location>
        <begin position="446"/>
        <end position="468"/>
    </location>
</feature>
<name>A0A146L6V2_LYGHE</name>
<evidence type="ECO:0000256" key="7">
    <source>
        <dbReference type="ARBA" id="ARBA00023242"/>
    </source>
</evidence>
<dbReference type="Gene3D" id="3.30.160.60">
    <property type="entry name" value="Classic Zinc Finger"/>
    <property type="match status" value="3"/>
</dbReference>
<feature type="domain" description="C2H2-type" evidence="11">
    <location>
        <begin position="272"/>
        <end position="299"/>
    </location>
</feature>
<dbReference type="PROSITE" id="PS00028">
    <property type="entry name" value="ZINC_FINGER_C2H2_1"/>
    <property type="match status" value="5"/>
</dbReference>
<evidence type="ECO:0000256" key="4">
    <source>
        <dbReference type="ARBA" id="ARBA00022771"/>
    </source>
</evidence>
<feature type="domain" description="C2H2-type" evidence="11">
    <location>
        <begin position="361"/>
        <end position="388"/>
    </location>
</feature>
<feature type="region of interest" description="Disordered" evidence="10">
    <location>
        <begin position="189"/>
        <end position="228"/>
    </location>
</feature>
<organism evidence="13">
    <name type="scientific">Lygus hesperus</name>
    <name type="common">Western plant bug</name>
    <dbReference type="NCBI Taxonomy" id="30085"/>
    <lineage>
        <taxon>Eukaryota</taxon>
        <taxon>Metazoa</taxon>
        <taxon>Ecdysozoa</taxon>
        <taxon>Arthropoda</taxon>
        <taxon>Hexapoda</taxon>
        <taxon>Insecta</taxon>
        <taxon>Pterygota</taxon>
        <taxon>Neoptera</taxon>
        <taxon>Paraneoptera</taxon>
        <taxon>Hemiptera</taxon>
        <taxon>Heteroptera</taxon>
        <taxon>Panheteroptera</taxon>
        <taxon>Cimicomorpha</taxon>
        <taxon>Miridae</taxon>
        <taxon>Mirini</taxon>
        <taxon>Lygus</taxon>
    </lineage>
</organism>
<feature type="binding site" evidence="9">
    <location>
        <position position="27"/>
    </location>
    <ligand>
        <name>Zn(2+)</name>
        <dbReference type="ChEBI" id="CHEBI:29105"/>
    </ligand>
</feature>
<dbReference type="GO" id="GO:0005634">
    <property type="term" value="C:nucleus"/>
    <property type="evidence" value="ECO:0007669"/>
    <property type="project" value="UniProtKB-SubCell"/>
</dbReference>
<reference evidence="13" key="1">
    <citation type="journal article" date="2016" name="Gigascience">
        <title>De novo construction of an expanded transcriptome assembly for the western tarnished plant bug, Lygus hesperus.</title>
        <authorList>
            <person name="Tassone E.E."/>
            <person name="Geib S.M."/>
            <person name="Hall B."/>
            <person name="Fabrick J.A."/>
            <person name="Brent C.S."/>
            <person name="Hull J.J."/>
        </authorList>
    </citation>
    <scope>NUCLEOTIDE SEQUENCE</scope>
</reference>
<dbReference type="SUPFAM" id="SSF57716">
    <property type="entry name" value="Glucocorticoid receptor-like (DNA-binding domain)"/>
    <property type="match status" value="1"/>
</dbReference>
<proteinExistence type="predicted"/>
<dbReference type="FunFam" id="3.30.160.60:FF:000100">
    <property type="entry name" value="Zinc finger 45-like"/>
    <property type="match status" value="1"/>
</dbReference>
<evidence type="ECO:0000256" key="9">
    <source>
        <dbReference type="PROSITE-ProRule" id="PRU01263"/>
    </source>
</evidence>
<dbReference type="Gene3D" id="3.40.1800.20">
    <property type="match status" value="1"/>
</dbReference>
<dbReference type="Pfam" id="PF07776">
    <property type="entry name" value="zf-AD"/>
    <property type="match status" value="1"/>
</dbReference>
<feature type="domain" description="C2H2-type" evidence="11">
    <location>
        <begin position="245"/>
        <end position="272"/>
    </location>
</feature>
<evidence type="ECO:0000256" key="1">
    <source>
        <dbReference type="ARBA" id="ARBA00004123"/>
    </source>
</evidence>
<evidence type="ECO:0000256" key="3">
    <source>
        <dbReference type="ARBA" id="ARBA00022737"/>
    </source>
</evidence>
<evidence type="ECO:0000256" key="10">
    <source>
        <dbReference type="SAM" id="MobiDB-lite"/>
    </source>
</evidence>
<feature type="region of interest" description="Disordered" evidence="10">
    <location>
        <begin position="376"/>
        <end position="414"/>
    </location>
</feature>
<sequence>MKTPNPSVKTYERPVKTKASDHCCRMCLTRLRFTEMIDIFRVESEPLTNSSIIHFCTGLEISENDGLPTRMCSQCYRNLMDFFAFKRMCLASDNCLKSSRDAALKEAEIPDCSESLPEYVIKEEPQDELSLAENSDMGLLETDGFHPDAPDEVFSQIGKFELEEECSEENWRGYGIPALQRPPVPFVVEEDDSCTADEENFEEKPLENLSGTPLESIRSPAEPEPNVPSLERTVSLQTPTSDGLFPCATCLKQFRSACSLRRHKLIHIGPQHSCPHCQKQFTQKDSLKRHMVTHMDRRFVCAECSKVLMSREGLKCHIRTHHTDRSQTSNYFKYKCQECNKRFAHASGLSRHAAIHRGVKHECNICSKKFNDSSQLKRHTKSHLKDSNGSSREVNVKKKSSDSRITYSPSDVPSVSVRLPTSQLVNYRVDTRGETSDSECHVLDSNEDADKLSSKDVVPKVPDDRQESRTTSNGKKVIKLPYNSKLYGEERRKYVVLQAL</sequence>
<dbReference type="InterPro" id="IPR012934">
    <property type="entry name" value="Znf_AD"/>
</dbReference>
<evidence type="ECO:0000256" key="6">
    <source>
        <dbReference type="ARBA" id="ARBA00023125"/>
    </source>
</evidence>
<dbReference type="InterPro" id="IPR050331">
    <property type="entry name" value="Zinc_finger"/>
</dbReference>
<dbReference type="InterPro" id="IPR013087">
    <property type="entry name" value="Znf_C2H2_type"/>
</dbReference>
<dbReference type="PANTHER" id="PTHR16515:SF49">
    <property type="entry name" value="GASTRULA ZINC FINGER PROTEIN XLCGF49.1-LIKE-RELATED"/>
    <property type="match status" value="1"/>
</dbReference>
<dbReference type="GO" id="GO:0010468">
    <property type="term" value="P:regulation of gene expression"/>
    <property type="evidence" value="ECO:0007669"/>
    <property type="project" value="TreeGrafter"/>
</dbReference>
<feature type="region of interest" description="Disordered" evidence="10">
    <location>
        <begin position="446"/>
        <end position="475"/>
    </location>
</feature>
<feature type="compositionally biased region" description="Acidic residues" evidence="10">
    <location>
        <begin position="189"/>
        <end position="201"/>
    </location>
</feature>
<dbReference type="PROSITE" id="PS50157">
    <property type="entry name" value="ZINC_FINGER_C2H2_2"/>
    <property type="match status" value="5"/>
</dbReference>
<evidence type="ECO:0000256" key="5">
    <source>
        <dbReference type="ARBA" id="ARBA00022833"/>
    </source>
</evidence>
<evidence type="ECO:0000313" key="13">
    <source>
        <dbReference type="EMBL" id="JAQ04164.1"/>
    </source>
</evidence>
<evidence type="ECO:0000259" key="11">
    <source>
        <dbReference type="PROSITE" id="PS50157"/>
    </source>
</evidence>
<feature type="binding site" evidence="9">
    <location>
        <position position="75"/>
    </location>
    <ligand>
        <name>Zn(2+)</name>
        <dbReference type="ChEBI" id="CHEBI:29105"/>
    </ligand>
</feature>
<feature type="domain" description="C2H2-type" evidence="11">
    <location>
        <begin position="334"/>
        <end position="361"/>
    </location>
</feature>
<dbReference type="SMART" id="SM00868">
    <property type="entry name" value="zf-AD"/>
    <property type="match status" value="1"/>
</dbReference>
<accession>A0A146L6V2</accession>
<dbReference type="SUPFAM" id="SSF57667">
    <property type="entry name" value="beta-beta-alpha zinc fingers"/>
    <property type="match status" value="2"/>
</dbReference>
<evidence type="ECO:0000256" key="8">
    <source>
        <dbReference type="PROSITE-ProRule" id="PRU00042"/>
    </source>
</evidence>
<keyword evidence="7" id="KW-0539">Nucleus</keyword>
<dbReference type="Pfam" id="PF00096">
    <property type="entry name" value="zf-C2H2"/>
    <property type="match status" value="3"/>
</dbReference>
<keyword evidence="3" id="KW-0677">Repeat</keyword>
<dbReference type="GO" id="GO:0003677">
    <property type="term" value="F:DNA binding"/>
    <property type="evidence" value="ECO:0007669"/>
    <property type="project" value="UniProtKB-KW"/>
</dbReference>
<keyword evidence="5 9" id="KW-0862">Zinc</keyword>
<feature type="compositionally biased region" description="Polar residues" evidence="10">
    <location>
        <begin position="403"/>
        <end position="414"/>
    </location>
</feature>
<evidence type="ECO:0000259" key="12">
    <source>
        <dbReference type="PROSITE" id="PS51915"/>
    </source>
</evidence>
<feature type="binding site" evidence="9">
    <location>
        <position position="24"/>
    </location>
    <ligand>
        <name>Zn(2+)</name>
        <dbReference type="ChEBI" id="CHEBI:29105"/>
    </ligand>
</feature>
<keyword evidence="2 9" id="KW-0479">Metal-binding</keyword>
<dbReference type="FunFam" id="3.30.160.60:FF:000340">
    <property type="entry name" value="zinc finger protein 473 isoform X1"/>
    <property type="match status" value="1"/>
</dbReference>
<feature type="binding site" evidence="9">
    <location>
        <position position="72"/>
    </location>
    <ligand>
        <name>Zn(2+)</name>
        <dbReference type="ChEBI" id="CHEBI:29105"/>
    </ligand>
</feature>
<dbReference type="GO" id="GO:0008270">
    <property type="term" value="F:zinc ion binding"/>
    <property type="evidence" value="ECO:0007669"/>
    <property type="project" value="UniProtKB-UniRule"/>
</dbReference>
<gene>
    <name evidence="13" type="primary">PRDM15</name>
    <name evidence="13" type="ORF">g.62582</name>
</gene>
<dbReference type="AlphaFoldDB" id="A0A146L6V2"/>
<evidence type="ECO:0000256" key="2">
    <source>
        <dbReference type="ARBA" id="ARBA00022723"/>
    </source>
</evidence>
<feature type="domain" description="ZAD" evidence="12">
    <location>
        <begin position="22"/>
        <end position="99"/>
    </location>
</feature>
<dbReference type="PANTHER" id="PTHR16515">
    <property type="entry name" value="PR DOMAIN ZINC FINGER PROTEIN"/>
    <property type="match status" value="1"/>
</dbReference>
<protein>
    <submittedName>
        <fullName evidence="13">PR domain zinc finger protein 15</fullName>
    </submittedName>
</protein>
<feature type="domain" description="C2H2-type" evidence="11">
    <location>
        <begin position="299"/>
        <end position="326"/>
    </location>
</feature>
<dbReference type="PROSITE" id="PS51915">
    <property type="entry name" value="ZAD"/>
    <property type="match status" value="1"/>
</dbReference>
<dbReference type="SMART" id="SM00355">
    <property type="entry name" value="ZnF_C2H2"/>
    <property type="match status" value="5"/>
</dbReference>